<dbReference type="RefSeq" id="XP_045954746.1">
    <property type="nucleotide sequence ID" value="XM_046100452.1"/>
</dbReference>
<dbReference type="OrthoDB" id="4708870at2759"/>
<dbReference type="EMBL" id="JAGPXC010000007">
    <property type="protein sequence ID" value="KAH6648239.1"/>
    <property type="molecule type" value="Genomic_DNA"/>
</dbReference>
<reference evidence="2" key="1">
    <citation type="journal article" date="2021" name="Nat. Commun.">
        <title>Genetic determinants of endophytism in the Arabidopsis root mycobiome.</title>
        <authorList>
            <person name="Mesny F."/>
            <person name="Miyauchi S."/>
            <person name="Thiergart T."/>
            <person name="Pickel B."/>
            <person name="Atanasova L."/>
            <person name="Karlsson M."/>
            <person name="Huettel B."/>
            <person name="Barry K.W."/>
            <person name="Haridas S."/>
            <person name="Chen C."/>
            <person name="Bauer D."/>
            <person name="Andreopoulos W."/>
            <person name="Pangilinan J."/>
            <person name="LaButti K."/>
            <person name="Riley R."/>
            <person name="Lipzen A."/>
            <person name="Clum A."/>
            <person name="Drula E."/>
            <person name="Henrissat B."/>
            <person name="Kohler A."/>
            <person name="Grigoriev I.V."/>
            <person name="Martin F.M."/>
            <person name="Hacquard S."/>
        </authorList>
    </citation>
    <scope>NUCLEOTIDE SEQUENCE</scope>
    <source>
        <strain evidence="2">MPI-SDFR-AT-0073</strain>
    </source>
</reference>
<dbReference type="AlphaFoldDB" id="A0A9P8UE40"/>
<proteinExistence type="predicted"/>
<gene>
    <name evidence="2" type="ORF">BKA67DRAFT_538292</name>
</gene>
<sequence length="444" mass="50974">MGGLAFTKGPTPLHTPRMPRVIYEHVRDNCHTLLRELFVVVTTPIEGPGKSDFGDIDIFVTMGKHEYFGDSFTPRMPGFQQGGTPFEAIQALLGAERKIQERDSVAMFAIPWPKILPYGIADVADAEGDQPRFIQVDVHICPSLQNLEWFLFKHAHGDLWNLLGSTIRPYGLTVDEVGMYLRIPEIENVNRNKAKILLTSDPCQVLDFLGLKYEGSAWEVSFANMEEVFEYAATSRFFWVKPHTEDDDIAAHGGNQEVGGGYRGKNLKSNDRQRMRQRPLFRKWIEEFLPKCQDQNRFANRGLSREDTREEAFRQFGVRRVYEDRILEFRKQRQRESLWRDVIKTAIPTDIQPQFRGCVASAMKKIIMEDDTSFGVRPETPLKDESGLYLEDTVRHFVKGNWKEVGRVAWETNQIRLQESVAAKGNKPTFSGNEKGNLKDELLE</sequence>
<dbReference type="GeneID" id="70129344"/>
<protein>
    <submittedName>
        <fullName evidence="2">Uncharacterized protein</fullName>
    </submittedName>
</protein>
<organism evidence="2 3">
    <name type="scientific">Truncatella angustata</name>
    <dbReference type="NCBI Taxonomy" id="152316"/>
    <lineage>
        <taxon>Eukaryota</taxon>
        <taxon>Fungi</taxon>
        <taxon>Dikarya</taxon>
        <taxon>Ascomycota</taxon>
        <taxon>Pezizomycotina</taxon>
        <taxon>Sordariomycetes</taxon>
        <taxon>Xylariomycetidae</taxon>
        <taxon>Amphisphaeriales</taxon>
        <taxon>Sporocadaceae</taxon>
        <taxon>Truncatella</taxon>
    </lineage>
</organism>
<keyword evidence="3" id="KW-1185">Reference proteome</keyword>
<name>A0A9P8UE40_9PEZI</name>
<evidence type="ECO:0000313" key="2">
    <source>
        <dbReference type="EMBL" id="KAH6648239.1"/>
    </source>
</evidence>
<comment type="caution">
    <text evidence="2">The sequence shown here is derived from an EMBL/GenBank/DDBJ whole genome shotgun (WGS) entry which is preliminary data.</text>
</comment>
<feature type="region of interest" description="Disordered" evidence="1">
    <location>
        <begin position="250"/>
        <end position="269"/>
    </location>
</feature>
<evidence type="ECO:0000256" key="1">
    <source>
        <dbReference type="SAM" id="MobiDB-lite"/>
    </source>
</evidence>
<evidence type="ECO:0000313" key="3">
    <source>
        <dbReference type="Proteomes" id="UP000758603"/>
    </source>
</evidence>
<feature type="region of interest" description="Disordered" evidence="1">
    <location>
        <begin position="425"/>
        <end position="444"/>
    </location>
</feature>
<dbReference type="Proteomes" id="UP000758603">
    <property type="component" value="Unassembled WGS sequence"/>
</dbReference>
<accession>A0A9P8UE40</accession>